<keyword evidence="3" id="KW-1185">Reference proteome</keyword>
<dbReference type="InterPro" id="IPR005297">
    <property type="entry name" value="Lipoprotein_repeat"/>
</dbReference>
<comment type="caution">
    <text evidence="2">The sequence shown here is derived from an EMBL/GenBank/DDBJ whole genome shotgun (WGS) entry which is preliminary data.</text>
</comment>
<evidence type="ECO:0000313" key="3">
    <source>
        <dbReference type="Proteomes" id="UP001241747"/>
    </source>
</evidence>
<sequence length="132" mass="13733">MRTFLLAAATTLALSASLALSTSFAAAAEPAKVVETAKGKTLVNSAGMTLYVFAKDEGGKSACTGPCATNWPPLKAAADAKAAGEWTLITRDDGSHQWAYKGKPLYTWTKDQKPGDVTGDGFLNGAWSVAHP</sequence>
<name>A0ABU0LH99_XANAG</name>
<feature type="chain" id="PRO_5046391908" evidence="1">
    <location>
        <begin position="28"/>
        <end position="132"/>
    </location>
</feature>
<dbReference type="PANTHER" id="PTHR39335">
    <property type="entry name" value="BLL4220 PROTEIN"/>
    <property type="match status" value="1"/>
</dbReference>
<dbReference type="RefSeq" id="WP_237346261.1">
    <property type="nucleotide sequence ID" value="NZ_JABWGX010000017.1"/>
</dbReference>
<protein>
    <submittedName>
        <fullName evidence="2">Lipoprotein with Yx(FWY)xxD motif</fullName>
    </submittedName>
</protein>
<evidence type="ECO:0000313" key="2">
    <source>
        <dbReference type="EMBL" id="MDQ0506521.1"/>
    </source>
</evidence>
<dbReference type="PANTHER" id="PTHR39335:SF1">
    <property type="entry name" value="BLL4220 PROTEIN"/>
    <property type="match status" value="1"/>
</dbReference>
<reference evidence="2 3" key="1">
    <citation type="submission" date="2023-07" db="EMBL/GenBank/DDBJ databases">
        <title>Genomic Encyclopedia of Type Strains, Phase IV (KMG-IV): sequencing the most valuable type-strain genomes for metagenomic binning, comparative biology and taxonomic classification.</title>
        <authorList>
            <person name="Goeker M."/>
        </authorList>
    </citation>
    <scope>NUCLEOTIDE SEQUENCE [LARGE SCALE GENOMIC DNA]</scope>
    <source>
        <strain evidence="2 3">DSM 3770</strain>
    </source>
</reference>
<proteinExistence type="predicted"/>
<accession>A0ABU0LH99</accession>
<organism evidence="2 3">
    <name type="scientific">Xanthobacter agilis</name>
    <dbReference type="NCBI Taxonomy" id="47492"/>
    <lineage>
        <taxon>Bacteria</taxon>
        <taxon>Pseudomonadati</taxon>
        <taxon>Pseudomonadota</taxon>
        <taxon>Alphaproteobacteria</taxon>
        <taxon>Hyphomicrobiales</taxon>
        <taxon>Xanthobacteraceae</taxon>
        <taxon>Xanthobacter</taxon>
    </lineage>
</organism>
<dbReference type="Proteomes" id="UP001241747">
    <property type="component" value="Unassembled WGS sequence"/>
</dbReference>
<gene>
    <name evidence="2" type="ORF">QOZ94_003332</name>
</gene>
<dbReference type="InterPro" id="IPR014558">
    <property type="entry name" value="UCP029720"/>
</dbReference>
<dbReference type="PIRSF" id="PIRSF029720">
    <property type="entry name" value="UCP029720"/>
    <property type="match status" value="1"/>
</dbReference>
<keyword evidence="1" id="KW-0732">Signal</keyword>
<dbReference type="EMBL" id="JAUSVY010000008">
    <property type="protein sequence ID" value="MDQ0506521.1"/>
    <property type="molecule type" value="Genomic_DNA"/>
</dbReference>
<feature type="signal peptide" evidence="1">
    <location>
        <begin position="1"/>
        <end position="27"/>
    </location>
</feature>
<keyword evidence="2" id="KW-0449">Lipoprotein</keyword>
<dbReference type="Pfam" id="PF03640">
    <property type="entry name" value="Lipoprotein_15"/>
    <property type="match status" value="2"/>
</dbReference>
<evidence type="ECO:0000256" key="1">
    <source>
        <dbReference type="SAM" id="SignalP"/>
    </source>
</evidence>